<name>A0A1Z4BL97_9FLAO</name>
<evidence type="ECO:0000313" key="2">
    <source>
        <dbReference type="Proteomes" id="UP000197007"/>
    </source>
</evidence>
<organism evidence="1 2">
    <name type="scientific">Capnocytophaga endodontalis</name>
    <dbReference type="NCBI Taxonomy" id="2708117"/>
    <lineage>
        <taxon>Bacteria</taxon>
        <taxon>Pseudomonadati</taxon>
        <taxon>Bacteroidota</taxon>
        <taxon>Flavobacteriia</taxon>
        <taxon>Flavobacteriales</taxon>
        <taxon>Flavobacteriaceae</taxon>
        <taxon>Capnocytophaga</taxon>
    </lineage>
</organism>
<evidence type="ECO:0000313" key="1">
    <source>
        <dbReference type="EMBL" id="ASF42032.1"/>
    </source>
</evidence>
<dbReference type="Proteomes" id="UP000197007">
    <property type="component" value="Chromosome"/>
</dbReference>
<reference evidence="2" key="1">
    <citation type="submission" date="2017-06" db="EMBL/GenBank/DDBJ databases">
        <title>Complete genome sequence of Capnocytophaga sp. KCOM 1579 (=ChDC OS43) isolated from a human refractory periapical abscess lesion.</title>
        <authorList>
            <person name="Kook J.-K."/>
            <person name="Park S.-N."/>
            <person name="Lim Y.K."/>
            <person name="Roh H."/>
        </authorList>
    </citation>
    <scope>NUCLEOTIDE SEQUENCE [LARGE SCALE GENOMIC DNA]</scope>
    <source>
        <strain evidence="2">ChDC OS43</strain>
    </source>
</reference>
<keyword evidence="2" id="KW-1185">Reference proteome</keyword>
<accession>A0A1Z4BL97</accession>
<proteinExistence type="predicted"/>
<gene>
    <name evidence="1" type="ORF">CBG49_02405</name>
</gene>
<dbReference type="AlphaFoldDB" id="A0A1Z4BL97"/>
<sequence>MLKPQYIIKQYNIETMKIYKIRGGNDPIYASIHAQMGQPYEKGEYIKVTWNDYHSKGNVIPDFLYGGYIVCKREIAIELNQIFNKIEIGELEWHKNPKEIVAKDIRKLRWLPKEEVDLVHIYSKINIPILPQSTVIMSKGNDGKDWIKDYIGEETLFGTKHTPRELGKGIFIDKRELGDFDFFRIEKSTFLLCTENVKTFIEERGFSNVLFLEVGDVIEN</sequence>
<protein>
    <submittedName>
        <fullName evidence="1">Uncharacterized protein</fullName>
    </submittedName>
</protein>
<dbReference type="EMBL" id="CP022022">
    <property type="protein sequence ID" value="ASF42032.1"/>
    <property type="molecule type" value="Genomic_DNA"/>
</dbReference>
<dbReference type="KEGG" id="capn:CBG49_02405"/>